<evidence type="ECO:0000313" key="3">
    <source>
        <dbReference type="Proteomes" id="UP000799771"/>
    </source>
</evidence>
<feature type="region of interest" description="Disordered" evidence="1">
    <location>
        <begin position="68"/>
        <end position="124"/>
    </location>
</feature>
<evidence type="ECO:0000256" key="1">
    <source>
        <dbReference type="SAM" id="MobiDB-lite"/>
    </source>
</evidence>
<gene>
    <name evidence="2" type="ORF">P153DRAFT_435775</name>
</gene>
<accession>A0A6A5ZXF3</accession>
<dbReference type="GeneID" id="54413608"/>
<sequence>MLTPPPTPEPVQKGAQQSLEDDAGLVNECSYQKLKGKLSKIAQDDESDEEAEVHVPLATLLRSKMTGSLHIAQDSPPSSDDDLSAASTPATTSPFLESDQSKISPKSTVPAVKPKERPPTMEDLIAEGRWITENDPRRRLIMLPAPTTPALRWRSTINTPRPSGG</sequence>
<dbReference type="RefSeq" id="XP_033518099.1">
    <property type="nucleotide sequence ID" value="XM_033673176.1"/>
</dbReference>
<dbReference type="EMBL" id="ML977523">
    <property type="protein sequence ID" value="KAF2123705.1"/>
    <property type="molecule type" value="Genomic_DNA"/>
</dbReference>
<evidence type="ECO:0000313" key="2">
    <source>
        <dbReference type="EMBL" id="KAF2123705.1"/>
    </source>
</evidence>
<feature type="region of interest" description="Disordered" evidence="1">
    <location>
        <begin position="1"/>
        <end position="24"/>
    </location>
</feature>
<organism evidence="2 3">
    <name type="scientific">Dothidotthia symphoricarpi CBS 119687</name>
    <dbReference type="NCBI Taxonomy" id="1392245"/>
    <lineage>
        <taxon>Eukaryota</taxon>
        <taxon>Fungi</taxon>
        <taxon>Dikarya</taxon>
        <taxon>Ascomycota</taxon>
        <taxon>Pezizomycotina</taxon>
        <taxon>Dothideomycetes</taxon>
        <taxon>Pleosporomycetidae</taxon>
        <taxon>Pleosporales</taxon>
        <taxon>Dothidotthiaceae</taxon>
        <taxon>Dothidotthia</taxon>
    </lineage>
</organism>
<proteinExistence type="predicted"/>
<dbReference type="AlphaFoldDB" id="A0A6A5ZXF3"/>
<feature type="compositionally biased region" description="Low complexity" evidence="1">
    <location>
        <begin position="74"/>
        <end position="94"/>
    </location>
</feature>
<name>A0A6A5ZXF3_9PLEO</name>
<reference evidence="2" key="1">
    <citation type="journal article" date="2020" name="Stud. Mycol.">
        <title>101 Dothideomycetes genomes: a test case for predicting lifestyles and emergence of pathogens.</title>
        <authorList>
            <person name="Haridas S."/>
            <person name="Albert R."/>
            <person name="Binder M."/>
            <person name="Bloem J."/>
            <person name="Labutti K."/>
            <person name="Salamov A."/>
            <person name="Andreopoulos B."/>
            <person name="Baker S."/>
            <person name="Barry K."/>
            <person name="Bills G."/>
            <person name="Bluhm B."/>
            <person name="Cannon C."/>
            <person name="Castanera R."/>
            <person name="Culley D."/>
            <person name="Daum C."/>
            <person name="Ezra D."/>
            <person name="Gonzalez J."/>
            <person name="Henrissat B."/>
            <person name="Kuo A."/>
            <person name="Liang C."/>
            <person name="Lipzen A."/>
            <person name="Lutzoni F."/>
            <person name="Magnuson J."/>
            <person name="Mondo S."/>
            <person name="Nolan M."/>
            <person name="Ohm R."/>
            <person name="Pangilinan J."/>
            <person name="Park H.-J."/>
            <person name="Ramirez L."/>
            <person name="Alfaro M."/>
            <person name="Sun H."/>
            <person name="Tritt A."/>
            <person name="Yoshinaga Y."/>
            <person name="Zwiers L.-H."/>
            <person name="Turgeon B."/>
            <person name="Goodwin S."/>
            <person name="Spatafora J."/>
            <person name="Crous P."/>
            <person name="Grigoriev I."/>
        </authorList>
    </citation>
    <scope>NUCLEOTIDE SEQUENCE</scope>
    <source>
        <strain evidence="2">CBS 119687</strain>
    </source>
</reference>
<protein>
    <submittedName>
        <fullName evidence="2">Uncharacterized protein</fullName>
    </submittedName>
</protein>
<keyword evidence="3" id="KW-1185">Reference proteome</keyword>
<dbReference type="Proteomes" id="UP000799771">
    <property type="component" value="Unassembled WGS sequence"/>
</dbReference>